<evidence type="ECO:0000256" key="4">
    <source>
        <dbReference type="ARBA" id="ARBA00022989"/>
    </source>
</evidence>
<protein>
    <submittedName>
        <fullName evidence="11">Uncharacterized protein LOC105427199</fullName>
    </submittedName>
</protein>
<accession>A0A6I9W5A1</accession>
<keyword evidence="4 8" id="KW-1133">Transmembrane helix</keyword>
<keyword evidence="10" id="KW-1185">Reference proteome</keyword>
<dbReference type="InterPro" id="IPR052192">
    <property type="entry name" value="Insect_Ionotropic_Sensory_Rcpt"/>
</dbReference>
<feature type="transmembrane region" description="Helical" evidence="8">
    <location>
        <begin position="448"/>
        <end position="467"/>
    </location>
</feature>
<gene>
    <name evidence="11" type="primary">LOC105427199</name>
</gene>
<dbReference type="KEGG" id="pbar:105427199"/>
<reference evidence="11" key="1">
    <citation type="submission" date="2025-08" db="UniProtKB">
        <authorList>
            <consortium name="RefSeq"/>
        </authorList>
    </citation>
    <scope>IDENTIFICATION</scope>
</reference>
<comment type="subcellular location">
    <subcellularLocation>
        <location evidence="1">Cell membrane</location>
        <topology evidence="1">Multi-pass membrane protein</topology>
    </subcellularLocation>
</comment>
<evidence type="ECO:0000313" key="10">
    <source>
        <dbReference type="Proteomes" id="UP000504615"/>
    </source>
</evidence>
<keyword evidence="2" id="KW-1003">Cell membrane</keyword>
<feature type="transmembrane region" description="Helical" evidence="8">
    <location>
        <begin position="182"/>
        <end position="202"/>
    </location>
</feature>
<dbReference type="PANTHER" id="PTHR42643">
    <property type="entry name" value="IONOTROPIC RECEPTOR 20A-RELATED"/>
    <property type="match status" value="1"/>
</dbReference>
<dbReference type="AlphaFoldDB" id="A0A6I9W5A1"/>
<dbReference type="GO" id="GO:0005886">
    <property type="term" value="C:plasma membrane"/>
    <property type="evidence" value="ECO:0007669"/>
    <property type="project" value="UniProtKB-SubCell"/>
</dbReference>
<evidence type="ECO:0000256" key="7">
    <source>
        <dbReference type="ARBA" id="ARBA00023180"/>
    </source>
</evidence>
<sequence>MKYLLLLVILPHVATEMCLRLLRNRAESRIGRRPGCVSLWNPITGEFEQLEALKSNKTAFCSVKAENNLRGKTLIVATDFMNPYIIINVSENKVTGLIGDTWMILEETLKFKTIYRRARRSIIATLMNGDTHALLIPTAMHRYPTSYYAYSAPFTTNSYALFVRSEGVIDVKWWYINIFSRGLWGAFFGSVICIACSILGMYRVKKFMCVDYKECDDELCSFSFDILYILGGINGQGFQKMPRSLSLRLIILSSLMFGMVMTCGFSSALTSCLANKGNSVSLTNLEDVVMKRTHSLCVRNDSLAYVYFTVDGLPESDLQDDWKGLINYNCPDMKDSDTVASKLCRPGFAYLEVPAVFLPIYRKVQHECDIVRLPDDYWSVKLAFPHARASQYRKLIDRYLMRMRSSGILTYLEKKWILRSEAYSQSHYLQSNIFQSVEYMHIRVTTRLFSTAVIVSVFICILENIWYKLQRMRKFKENYNSILLGTCNDNDSNVIKAYSRKARSRLEWRRKLGSILLSRNVKNSEFLQNVTVRINRW</sequence>
<feature type="transmembrane region" description="Helical" evidence="8">
    <location>
        <begin position="249"/>
        <end position="269"/>
    </location>
</feature>
<feature type="signal peptide" evidence="9">
    <location>
        <begin position="1"/>
        <end position="15"/>
    </location>
</feature>
<dbReference type="Gene3D" id="1.10.287.70">
    <property type="match status" value="1"/>
</dbReference>
<keyword evidence="6" id="KW-0675">Receptor</keyword>
<evidence type="ECO:0000256" key="8">
    <source>
        <dbReference type="SAM" id="Phobius"/>
    </source>
</evidence>
<keyword evidence="7" id="KW-0325">Glycoprotein</keyword>
<dbReference type="PANTHER" id="PTHR42643:SF24">
    <property type="entry name" value="IONOTROPIC RECEPTOR 60A"/>
    <property type="match status" value="1"/>
</dbReference>
<feature type="chain" id="PRO_5026908490" evidence="9">
    <location>
        <begin position="16"/>
        <end position="537"/>
    </location>
</feature>
<evidence type="ECO:0000256" key="1">
    <source>
        <dbReference type="ARBA" id="ARBA00004651"/>
    </source>
</evidence>
<name>A0A6I9W5A1_9HYME</name>
<keyword evidence="9" id="KW-0732">Signal</keyword>
<evidence type="ECO:0000256" key="3">
    <source>
        <dbReference type="ARBA" id="ARBA00022692"/>
    </source>
</evidence>
<dbReference type="SUPFAM" id="SSF53850">
    <property type="entry name" value="Periplasmic binding protein-like II"/>
    <property type="match status" value="1"/>
</dbReference>
<dbReference type="OrthoDB" id="8185396at2759"/>
<evidence type="ECO:0000256" key="6">
    <source>
        <dbReference type="ARBA" id="ARBA00023170"/>
    </source>
</evidence>
<dbReference type="Proteomes" id="UP000504615">
    <property type="component" value="Unplaced"/>
</dbReference>
<proteinExistence type="predicted"/>
<keyword evidence="3 8" id="KW-0812">Transmembrane</keyword>
<keyword evidence="5 8" id="KW-0472">Membrane</keyword>
<evidence type="ECO:0000256" key="5">
    <source>
        <dbReference type="ARBA" id="ARBA00023136"/>
    </source>
</evidence>
<evidence type="ECO:0000313" key="11">
    <source>
        <dbReference type="RefSeq" id="XP_011637153.1"/>
    </source>
</evidence>
<evidence type="ECO:0000256" key="9">
    <source>
        <dbReference type="SAM" id="SignalP"/>
    </source>
</evidence>
<dbReference type="GeneID" id="105427199"/>
<organism evidence="10 11">
    <name type="scientific">Pogonomyrmex barbatus</name>
    <name type="common">red harvester ant</name>
    <dbReference type="NCBI Taxonomy" id="144034"/>
    <lineage>
        <taxon>Eukaryota</taxon>
        <taxon>Metazoa</taxon>
        <taxon>Ecdysozoa</taxon>
        <taxon>Arthropoda</taxon>
        <taxon>Hexapoda</taxon>
        <taxon>Insecta</taxon>
        <taxon>Pterygota</taxon>
        <taxon>Neoptera</taxon>
        <taxon>Endopterygota</taxon>
        <taxon>Hymenoptera</taxon>
        <taxon>Apocrita</taxon>
        <taxon>Aculeata</taxon>
        <taxon>Formicoidea</taxon>
        <taxon>Formicidae</taxon>
        <taxon>Myrmicinae</taxon>
        <taxon>Pogonomyrmex</taxon>
    </lineage>
</organism>
<dbReference type="RefSeq" id="XP_011637153.1">
    <property type="nucleotide sequence ID" value="XM_011638851.1"/>
</dbReference>
<evidence type="ECO:0000256" key="2">
    <source>
        <dbReference type="ARBA" id="ARBA00022475"/>
    </source>
</evidence>